<protein>
    <submittedName>
        <fullName evidence="1">Uncharacterized protein</fullName>
    </submittedName>
</protein>
<sequence>MPALALSGIPLPVLSDKGLTYTPTLLGESRRAFSGWLRSSERREVYSYAGNTGPLTQEDARAYRGLLKGEGDVWSFDADLRSSAFLAPSATSGTLDAGVPGGRYGGCLRMAVNASLTLPTALGTKWTVAYWWRLEGGGDWRHYVHRAGHFISDNGQLNVRTPNSGALLVATASQLPGGAVQLRNLGGFSGGISNPNNAALLVDDLVVLPWVAPAAWVAPWYSAGQPFGAPYPYHVASGEALYEPSTVLGRVGQGRAVEWWEGTSRVLGQEFDFELQER</sequence>
<organism evidence="1 2">
    <name type="scientific">Myxococcus xanthus</name>
    <dbReference type="NCBI Taxonomy" id="34"/>
    <lineage>
        <taxon>Bacteria</taxon>
        <taxon>Pseudomonadati</taxon>
        <taxon>Myxococcota</taxon>
        <taxon>Myxococcia</taxon>
        <taxon>Myxococcales</taxon>
        <taxon>Cystobacterineae</taxon>
        <taxon>Myxococcaceae</taxon>
        <taxon>Myxococcus</taxon>
    </lineage>
</organism>
<reference evidence="1 2" key="1">
    <citation type="submission" date="2020-05" db="EMBL/GenBank/DDBJ databases">
        <authorList>
            <person name="Whitworth D."/>
        </authorList>
    </citation>
    <scope>NUCLEOTIDE SEQUENCE [LARGE SCALE GENOMIC DNA]</scope>
    <source>
        <strain evidence="1 2">AM005</strain>
    </source>
</reference>
<accession>A0A7Y4MU24</accession>
<evidence type="ECO:0000313" key="1">
    <source>
        <dbReference type="EMBL" id="NOJ81193.1"/>
    </source>
</evidence>
<proteinExistence type="predicted"/>
<dbReference type="AlphaFoldDB" id="A0A7Y4MU24"/>
<evidence type="ECO:0000313" key="2">
    <source>
        <dbReference type="Proteomes" id="UP000533080"/>
    </source>
</evidence>
<comment type="caution">
    <text evidence="1">The sequence shown here is derived from an EMBL/GenBank/DDBJ whole genome shotgun (WGS) entry which is preliminary data.</text>
</comment>
<name>A0A7Y4MU24_MYXXA</name>
<dbReference type="Proteomes" id="UP000533080">
    <property type="component" value="Unassembled WGS sequence"/>
</dbReference>
<gene>
    <name evidence="1" type="ORF">HNV28_23180</name>
</gene>
<dbReference type="RefSeq" id="WP_171443276.1">
    <property type="nucleotide sequence ID" value="NZ_JABFNS010000006.1"/>
</dbReference>
<dbReference type="EMBL" id="JABFNT010000078">
    <property type="protein sequence ID" value="NOJ81193.1"/>
    <property type="molecule type" value="Genomic_DNA"/>
</dbReference>